<sequence length="93" mass="10801">MEVTVQIPDTIHQRLGKASDEIPRWLLEKAGLEAYRSRELSGYELRLLLGMTSRIELDAFLKKHGVYLEHNDEDFAHDAETSRYLKRQSTPSE</sequence>
<dbReference type="AlphaFoldDB" id="W4LNA1"/>
<evidence type="ECO:0000313" key="1">
    <source>
        <dbReference type="EMBL" id="ETW99452.1"/>
    </source>
</evidence>
<dbReference type="InterPro" id="IPR005368">
    <property type="entry name" value="UPF0175"/>
</dbReference>
<evidence type="ECO:0000313" key="2">
    <source>
        <dbReference type="Proteomes" id="UP000019141"/>
    </source>
</evidence>
<comment type="caution">
    <text evidence="1">The sequence shown here is derived from an EMBL/GenBank/DDBJ whole genome shotgun (WGS) entry which is preliminary data.</text>
</comment>
<accession>W4LNA1</accession>
<keyword evidence="2" id="KW-1185">Reference proteome</keyword>
<dbReference type="HOGENOM" id="CLU_154570_0_0_7"/>
<reference evidence="1 2" key="1">
    <citation type="journal article" date="2014" name="Nature">
        <title>An environmental bacterial taxon with a large and distinct metabolic repertoire.</title>
        <authorList>
            <person name="Wilson M.C."/>
            <person name="Mori T."/>
            <person name="Ruckert C."/>
            <person name="Uria A.R."/>
            <person name="Helf M.J."/>
            <person name="Takada K."/>
            <person name="Gernert C."/>
            <person name="Steffens U.A."/>
            <person name="Heycke N."/>
            <person name="Schmitt S."/>
            <person name="Rinke C."/>
            <person name="Helfrich E.J."/>
            <person name="Brachmann A.O."/>
            <person name="Gurgui C."/>
            <person name="Wakimoto T."/>
            <person name="Kracht M."/>
            <person name="Crusemann M."/>
            <person name="Hentschel U."/>
            <person name="Abe I."/>
            <person name="Matsunaga S."/>
            <person name="Kalinowski J."/>
            <person name="Takeyama H."/>
            <person name="Piel J."/>
        </authorList>
    </citation>
    <scope>NUCLEOTIDE SEQUENCE [LARGE SCALE GENOMIC DNA]</scope>
    <source>
        <strain evidence="2">TSY1</strain>
    </source>
</reference>
<protein>
    <submittedName>
        <fullName evidence="1">Uncharacterized protein</fullName>
    </submittedName>
</protein>
<dbReference type="Proteomes" id="UP000019141">
    <property type="component" value="Unassembled WGS sequence"/>
</dbReference>
<name>W4LNA1_ENTF1</name>
<dbReference type="EMBL" id="AZHW01000444">
    <property type="protein sequence ID" value="ETW99452.1"/>
    <property type="molecule type" value="Genomic_DNA"/>
</dbReference>
<organism evidence="1 2">
    <name type="scientific">Entotheonella factor</name>
    <dbReference type="NCBI Taxonomy" id="1429438"/>
    <lineage>
        <taxon>Bacteria</taxon>
        <taxon>Pseudomonadati</taxon>
        <taxon>Nitrospinota/Tectimicrobiota group</taxon>
        <taxon>Candidatus Tectimicrobiota</taxon>
        <taxon>Candidatus Entotheonellia</taxon>
        <taxon>Candidatus Entotheonellales</taxon>
        <taxon>Candidatus Entotheonellaceae</taxon>
        <taxon>Candidatus Entotheonella</taxon>
    </lineage>
</organism>
<dbReference type="Pfam" id="PF03683">
    <property type="entry name" value="UPF0175"/>
    <property type="match status" value="1"/>
</dbReference>
<proteinExistence type="predicted"/>
<gene>
    <name evidence="1" type="ORF">ETSY1_14960</name>
</gene>